<feature type="binding site" evidence="10">
    <location>
        <begin position="349"/>
        <end position="352"/>
    </location>
    <ligand>
        <name>GMP</name>
        <dbReference type="ChEBI" id="CHEBI:58115"/>
    </ligand>
</feature>
<proteinExistence type="predicted"/>
<evidence type="ECO:0000313" key="12">
    <source>
        <dbReference type="EMBL" id="CYV49185.1"/>
    </source>
</evidence>
<dbReference type="RefSeq" id="WP_052502221.1">
    <property type="nucleotide sequence ID" value="NZ_CECW01000046.1"/>
</dbReference>
<dbReference type="GO" id="GO:0170057">
    <property type="term" value="F:RNA ligase (GTP) activity"/>
    <property type="evidence" value="ECO:0007669"/>
    <property type="project" value="UniProtKB-EC"/>
</dbReference>
<dbReference type="AlphaFoldDB" id="A0A116P7Q2"/>
<keyword evidence="5" id="KW-0692">RNA repair</keyword>
<dbReference type="GO" id="GO:0003909">
    <property type="term" value="F:DNA ligase activity"/>
    <property type="evidence" value="ECO:0007669"/>
    <property type="project" value="TreeGrafter"/>
</dbReference>
<organism evidence="12 13">
    <name type="scientific">Streptococcus suis</name>
    <dbReference type="NCBI Taxonomy" id="1307"/>
    <lineage>
        <taxon>Bacteria</taxon>
        <taxon>Bacillati</taxon>
        <taxon>Bacillota</taxon>
        <taxon>Bacilli</taxon>
        <taxon>Lactobacillales</taxon>
        <taxon>Streptococcaceae</taxon>
        <taxon>Streptococcus</taxon>
    </lineage>
</organism>
<dbReference type="GO" id="GO:0006396">
    <property type="term" value="P:RNA processing"/>
    <property type="evidence" value="ECO:0007669"/>
    <property type="project" value="InterPro"/>
</dbReference>
<dbReference type="InterPro" id="IPR052915">
    <property type="entry name" value="RtcB-like"/>
</dbReference>
<dbReference type="EMBL" id="FIIE01000003">
    <property type="protein sequence ID" value="CYV49185.1"/>
    <property type="molecule type" value="Genomic_DNA"/>
</dbReference>
<keyword evidence="7 11" id="KW-0464">Manganese</keyword>
<dbReference type="GO" id="GO:0042245">
    <property type="term" value="P:RNA repair"/>
    <property type="evidence" value="ECO:0007669"/>
    <property type="project" value="UniProtKB-KW"/>
</dbReference>
<comment type="cofactor">
    <cofactor evidence="11">
        <name>Mn(2+)</name>
        <dbReference type="ChEBI" id="CHEBI:29035"/>
    </cofactor>
    <text evidence="11">Binds 2 manganese ions per subunit.</text>
</comment>
<evidence type="ECO:0000256" key="5">
    <source>
        <dbReference type="ARBA" id="ARBA00022800"/>
    </source>
</evidence>
<evidence type="ECO:0000256" key="10">
    <source>
        <dbReference type="PIRSR" id="PIRSR601233-2"/>
    </source>
</evidence>
<dbReference type="Proteomes" id="UP000070960">
    <property type="component" value="Unassembled WGS sequence"/>
</dbReference>
<dbReference type="InterPro" id="IPR036025">
    <property type="entry name" value="RtcB-like_sf"/>
</dbReference>
<dbReference type="PANTHER" id="PTHR43749:SF2">
    <property type="entry name" value="RNA-SPLICING LIGASE RTCB"/>
    <property type="match status" value="1"/>
</dbReference>
<evidence type="ECO:0000256" key="11">
    <source>
        <dbReference type="PIRSR" id="PIRSR601233-3"/>
    </source>
</evidence>
<name>A0A116P7Q2_STRSU</name>
<evidence type="ECO:0000256" key="7">
    <source>
        <dbReference type="ARBA" id="ARBA00023211"/>
    </source>
</evidence>
<reference evidence="12 13" key="1">
    <citation type="submission" date="2016-02" db="EMBL/GenBank/DDBJ databases">
        <authorList>
            <consortium name="Pathogen Informatics"/>
        </authorList>
    </citation>
    <scope>NUCLEOTIDE SEQUENCE [LARGE SCALE GENOMIC DNA]</scope>
    <source>
        <strain evidence="12 13">LSS80</strain>
    </source>
</reference>
<dbReference type="InterPro" id="IPR001233">
    <property type="entry name" value="RtcB"/>
</dbReference>
<feature type="binding site" evidence="10">
    <location>
        <begin position="152"/>
        <end position="156"/>
    </location>
    <ligand>
        <name>GMP</name>
        <dbReference type="ChEBI" id="CHEBI:58115"/>
    </ligand>
</feature>
<keyword evidence="6 10" id="KW-0342">GTP-binding</keyword>
<evidence type="ECO:0000256" key="4">
    <source>
        <dbReference type="ARBA" id="ARBA00022741"/>
    </source>
</evidence>
<feature type="binding site" evidence="10">
    <location>
        <position position="332"/>
    </location>
    <ligand>
        <name>GMP</name>
        <dbReference type="ChEBI" id="CHEBI:58115"/>
    </ligand>
</feature>
<dbReference type="GO" id="GO:0030145">
    <property type="term" value="F:manganese ion binding"/>
    <property type="evidence" value="ECO:0007669"/>
    <property type="project" value="TreeGrafter"/>
</dbReference>
<gene>
    <name evidence="12" type="primary">rtcB</name>
    <name evidence="12" type="ORF">ERS132442_00518</name>
</gene>
<keyword evidence="2 12" id="KW-0436">Ligase</keyword>
<evidence type="ECO:0000313" key="13">
    <source>
        <dbReference type="Proteomes" id="UP000070960"/>
    </source>
</evidence>
<protein>
    <recommendedName>
        <fullName evidence="1">3'-phosphate/5'-hydroxy nucleic acid ligase</fullName>
        <ecNumber evidence="1">6.5.1.8</ecNumber>
    </recommendedName>
</protein>
<dbReference type="GO" id="GO:0005525">
    <property type="term" value="F:GTP binding"/>
    <property type="evidence" value="ECO:0007669"/>
    <property type="project" value="UniProtKB-KW"/>
</dbReference>
<dbReference type="Gene3D" id="3.90.1860.10">
    <property type="entry name" value="tRNA-splicing ligase RtcB"/>
    <property type="match status" value="2"/>
</dbReference>
<feature type="active site" description="GMP-histidine intermediate" evidence="9">
    <location>
        <position position="349"/>
    </location>
</feature>
<dbReference type="EC" id="6.5.1.8" evidence="1"/>
<feature type="binding site" evidence="11">
    <location>
        <position position="153"/>
    </location>
    <ligand>
        <name>Mn(2+)</name>
        <dbReference type="ChEBI" id="CHEBI:29035"/>
        <label>1</label>
    </ligand>
</feature>
<dbReference type="PANTHER" id="PTHR43749">
    <property type="entry name" value="RNA-SPLICING LIGASE RTCB"/>
    <property type="match status" value="1"/>
</dbReference>
<dbReference type="Pfam" id="PF01139">
    <property type="entry name" value="RtcB"/>
    <property type="match status" value="2"/>
</dbReference>
<evidence type="ECO:0000256" key="6">
    <source>
        <dbReference type="ARBA" id="ARBA00023134"/>
    </source>
</evidence>
<evidence type="ECO:0000256" key="3">
    <source>
        <dbReference type="ARBA" id="ARBA00022723"/>
    </source>
</evidence>
<dbReference type="GO" id="GO:0006281">
    <property type="term" value="P:DNA repair"/>
    <property type="evidence" value="ECO:0007669"/>
    <property type="project" value="TreeGrafter"/>
</dbReference>
<feature type="binding site" evidence="11">
    <location>
        <position position="170"/>
    </location>
    <ligand>
        <name>Mn(2+)</name>
        <dbReference type="ChEBI" id="CHEBI:29035"/>
        <label>2</label>
    </ligand>
</feature>
<comment type="catalytic activity">
    <reaction evidence="8">
        <text>a 3'-end 3'-phospho-ribonucleotide-RNA + a 5'-end dephospho-ribonucleoside-RNA + GTP = a ribonucleotidyl-ribonucleotide-RNA + GMP + diphosphate</text>
        <dbReference type="Rhea" id="RHEA:68076"/>
        <dbReference type="Rhea" id="RHEA-COMP:10463"/>
        <dbReference type="Rhea" id="RHEA-COMP:13936"/>
        <dbReference type="Rhea" id="RHEA-COMP:17355"/>
        <dbReference type="ChEBI" id="CHEBI:33019"/>
        <dbReference type="ChEBI" id="CHEBI:37565"/>
        <dbReference type="ChEBI" id="CHEBI:58115"/>
        <dbReference type="ChEBI" id="CHEBI:83062"/>
        <dbReference type="ChEBI" id="CHEBI:138284"/>
        <dbReference type="ChEBI" id="CHEBI:173118"/>
        <dbReference type="EC" id="6.5.1.8"/>
    </reaction>
</comment>
<evidence type="ECO:0000256" key="9">
    <source>
        <dbReference type="PIRSR" id="PIRSR601233-1"/>
    </source>
</evidence>
<keyword evidence="3 11" id="KW-0479">Metal-binding</keyword>
<keyword evidence="4 10" id="KW-0547">Nucleotide-binding</keyword>
<evidence type="ECO:0000256" key="2">
    <source>
        <dbReference type="ARBA" id="ARBA00022598"/>
    </source>
</evidence>
<sequence length="422" mass="47302">MEIKGKNGLAKVFTDNIDQGAVEQIEKMLDNAITEQTQVRIMPDVHYGKGATIGTTIRLPENRKDWKICPNVVGVDIGCSMRTVNIGVQSQLDLSVFDEAVHRLVPAGHRVHQKPLLPQEEINQLLDGLTFSLSAQQRERISCSLGTLGGGNHFYELGCDDEGDYWITVHSGSRYLGVLVANHHQQIAGAEKERYRTRQFDFLVDTLKRTNRQSEIQSVKLAWKEEKITSEIQEILSEFPEVFVPASPGLEYLTGDLLEDYLNDVHIAQVFSSLNRKLMLDALVKEFDFQVKDGFESMHNYVDIEAGIVRKGATSAQKNERLIIPINMKDGSIFAKGKGNPDWNFSAPHGAGRLLSRTQARQQVQLADFKESMQGIYSTSIGEATLDEAPSVYKPLDEIVENIKDTVTIETIVKPVYNFKAH</sequence>
<evidence type="ECO:0000256" key="8">
    <source>
        <dbReference type="ARBA" id="ARBA00047746"/>
    </source>
</evidence>
<accession>A0A116P7Q2</accession>
<feature type="binding site" evidence="11">
    <location>
        <position position="76"/>
    </location>
    <ligand>
        <name>Mn(2+)</name>
        <dbReference type="ChEBI" id="CHEBI:29035"/>
        <label>1</label>
    </ligand>
</feature>
<dbReference type="SUPFAM" id="SSF103365">
    <property type="entry name" value="Hypothetical protein PH1602"/>
    <property type="match status" value="1"/>
</dbReference>
<evidence type="ECO:0000256" key="1">
    <source>
        <dbReference type="ARBA" id="ARBA00012726"/>
    </source>
</evidence>
<feature type="binding site" evidence="10">
    <location>
        <begin position="325"/>
        <end position="328"/>
    </location>
    <ligand>
        <name>GMP</name>
        <dbReference type="ChEBI" id="CHEBI:58115"/>
    </ligand>
</feature>